<evidence type="ECO:0000313" key="3">
    <source>
        <dbReference type="EMBL" id="SVB94645.1"/>
    </source>
</evidence>
<feature type="domain" description="MurNAc-LAA" evidence="2">
    <location>
        <begin position="63"/>
        <end position="221"/>
    </location>
</feature>
<name>A0A382I5G3_9ZZZZ</name>
<dbReference type="SMART" id="SM00646">
    <property type="entry name" value="Ami_3"/>
    <property type="match status" value="1"/>
</dbReference>
<proteinExistence type="predicted"/>
<evidence type="ECO:0000256" key="1">
    <source>
        <dbReference type="ARBA" id="ARBA00022801"/>
    </source>
</evidence>
<dbReference type="AlphaFoldDB" id="A0A382I5G3"/>
<gene>
    <name evidence="3" type="ORF">METZ01_LOCUS247499</name>
</gene>
<sequence>VIDAGHGGKDPGNLGTGRYKENEKEIALKVTLIVGKYISEAFADVKVLYTRIDDSYPTLRERTDFANDNNADLFISIHCDAFHKSSAYGTSSHVMGLDYSEKNLRVAQKENSVIYLEDNYEENYDGFDPNTPESYIIFSLTQNVYIDQSIQIANNVQKQFTERVKRKNRGVKQAPFWVTSRVNMPSVLIELGFLTNPDEEDFLHSENGQIYMASAISRAFKEYKETADGLLVVDENDNPKDLKEIEILEDKDLKEDPKIVFKIQLGTYLKSMKNSSIFTGMNVEENVTN</sequence>
<organism evidence="3">
    <name type="scientific">marine metagenome</name>
    <dbReference type="NCBI Taxonomy" id="408172"/>
    <lineage>
        <taxon>unclassified sequences</taxon>
        <taxon>metagenomes</taxon>
        <taxon>ecological metagenomes</taxon>
    </lineage>
</organism>
<dbReference type="GO" id="GO:0008745">
    <property type="term" value="F:N-acetylmuramoyl-L-alanine amidase activity"/>
    <property type="evidence" value="ECO:0007669"/>
    <property type="project" value="InterPro"/>
</dbReference>
<dbReference type="SUPFAM" id="SSF53187">
    <property type="entry name" value="Zn-dependent exopeptidases"/>
    <property type="match status" value="1"/>
</dbReference>
<dbReference type="PANTHER" id="PTHR30404:SF0">
    <property type="entry name" value="N-ACETYLMURAMOYL-L-ALANINE AMIDASE AMIC"/>
    <property type="match status" value="1"/>
</dbReference>
<accession>A0A382I5G3</accession>
<feature type="non-terminal residue" evidence="3">
    <location>
        <position position="289"/>
    </location>
</feature>
<dbReference type="PANTHER" id="PTHR30404">
    <property type="entry name" value="N-ACETYLMURAMOYL-L-ALANINE AMIDASE"/>
    <property type="match status" value="1"/>
</dbReference>
<dbReference type="GO" id="GO:0009253">
    <property type="term" value="P:peptidoglycan catabolic process"/>
    <property type="evidence" value="ECO:0007669"/>
    <property type="project" value="InterPro"/>
</dbReference>
<protein>
    <recommendedName>
        <fullName evidence="2">MurNAc-LAA domain-containing protein</fullName>
    </recommendedName>
</protein>
<keyword evidence="1" id="KW-0378">Hydrolase</keyword>
<evidence type="ECO:0000259" key="2">
    <source>
        <dbReference type="SMART" id="SM00646"/>
    </source>
</evidence>
<dbReference type="GO" id="GO:0030288">
    <property type="term" value="C:outer membrane-bounded periplasmic space"/>
    <property type="evidence" value="ECO:0007669"/>
    <property type="project" value="TreeGrafter"/>
</dbReference>
<dbReference type="InterPro" id="IPR002508">
    <property type="entry name" value="MurNAc-LAA_cat"/>
</dbReference>
<reference evidence="3" key="1">
    <citation type="submission" date="2018-05" db="EMBL/GenBank/DDBJ databases">
        <authorList>
            <person name="Lanie J.A."/>
            <person name="Ng W.-L."/>
            <person name="Kazmierczak K.M."/>
            <person name="Andrzejewski T.M."/>
            <person name="Davidsen T.M."/>
            <person name="Wayne K.J."/>
            <person name="Tettelin H."/>
            <person name="Glass J.I."/>
            <person name="Rusch D."/>
            <person name="Podicherti R."/>
            <person name="Tsui H.-C.T."/>
            <person name="Winkler M.E."/>
        </authorList>
    </citation>
    <scope>NUCLEOTIDE SEQUENCE</scope>
</reference>
<dbReference type="EMBL" id="UINC01065216">
    <property type="protein sequence ID" value="SVB94645.1"/>
    <property type="molecule type" value="Genomic_DNA"/>
</dbReference>
<feature type="non-terminal residue" evidence="3">
    <location>
        <position position="1"/>
    </location>
</feature>
<dbReference type="Pfam" id="PF01520">
    <property type="entry name" value="Amidase_3"/>
    <property type="match status" value="1"/>
</dbReference>
<dbReference type="InterPro" id="IPR050695">
    <property type="entry name" value="N-acetylmuramoyl_amidase_3"/>
</dbReference>
<dbReference type="CDD" id="cd02696">
    <property type="entry name" value="MurNAc-LAA"/>
    <property type="match status" value="1"/>
</dbReference>
<dbReference type="Gene3D" id="3.40.630.40">
    <property type="entry name" value="Zn-dependent exopeptidases"/>
    <property type="match status" value="1"/>
</dbReference>
<dbReference type="FunFam" id="3.40.630.40:FF:000005">
    <property type="entry name" value="N-acetylmuramoyl-L-alanine amidase (AmiA)"/>
    <property type="match status" value="1"/>
</dbReference>